<organism evidence="2 3">
    <name type="scientific">Colletotrichum costaricense</name>
    <dbReference type="NCBI Taxonomy" id="1209916"/>
    <lineage>
        <taxon>Eukaryota</taxon>
        <taxon>Fungi</taxon>
        <taxon>Dikarya</taxon>
        <taxon>Ascomycota</taxon>
        <taxon>Pezizomycotina</taxon>
        <taxon>Sordariomycetes</taxon>
        <taxon>Hypocreomycetidae</taxon>
        <taxon>Glomerellales</taxon>
        <taxon>Glomerellaceae</taxon>
        <taxon>Colletotrichum</taxon>
        <taxon>Colletotrichum acutatum species complex</taxon>
    </lineage>
</organism>
<sequence>MRIAGRLGSFLMSAVMSLAPRHLTTRRCFSCFLVFCTQLTSPIFSQPHRRSVGLSALLRLTYFLPFPLFTPVTVLSRFPACHDPSRFLSHVPCRQFELRPLTFPSFLLYQSVPTLEGICAQQRPRQAPARNVARDRRASNSRRDRGRGRRAL</sequence>
<dbReference type="GeneID" id="85334270"/>
<name>A0AAI9Z7L5_9PEZI</name>
<keyword evidence="3" id="KW-1185">Reference proteome</keyword>
<proteinExistence type="predicted"/>
<comment type="caution">
    <text evidence="2">The sequence shown here is derived from an EMBL/GenBank/DDBJ whole genome shotgun (WGS) entry which is preliminary data.</text>
</comment>
<evidence type="ECO:0000313" key="3">
    <source>
        <dbReference type="Proteomes" id="UP001240678"/>
    </source>
</evidence>
<gene>
    <name evidence="2" type="ORF">CCOS01_02535</name>
</gene>
<accession>A0AAI9Z7L5</accession>
<reference evidence="2 3" key="1">
    <citation type="submission" date="2016-10" db="EMBL/GenBank/DDBJ databases">
        <title>The genome sequence of Colletotrichum fioriniae PJ7.</title>
        <authorList>
            <person name="Baroncelli R."/>
        </authorList>
    </citation>
    <scope>NUCLEOTIDE SEQUENCE [LARGE SCALE GENOMIC DNA]</scope>
    <source>
        <strain evidence="2 3">IMI 309622</strain>
    </source>
</reference>
<evidence type="ECO:0000256" key="1">
    <source>
        <dbReference type="SAM" id="MobiDB-lite"/>
    </source>
</evidence>
<dbReference type="Proteomes" id="UP001240678">
    <property type="component" value="Unassembled WGS sequence"/>
</dbReference>
<feature type="compositionally biased region" description="Basic and acidic residues" evidence="1">
    <location>
        <begin position="132"/>
        <end position="143"/>
    </location>
</feature>
<evidence type="ECO:0000313" key="2">
    <source>
        <dbReference type="EMBL" id="KAK1537215.1"/>
    </source>
</evidence>
<dbReference type="RefSeq" id="XP_060319373.1">
    <property type="nucleotide sequence ID" value="XM_060450723.1"/>
</dbReference>
<dbReference type="EMBL" id="MOOE01000002">
    <property type="protein sequence ID" value="KAK1537215.1"/>
    <property type="molecule type" value="Genomic_DNA"/>
</dbReference>
<protein>
    <submittedName>
        <fullName evidence="2">Uncharacterized protein</fullName>
    </submittedName>
</protein>
<feature type="region of interest" description="Disordered" evidence="1">
    <location>
        <begin position="122"/>
        <end position="152"/>
    </location>
</feature>
<dbReference type="AlphaFoldDB" id="A0AAI9Z7L5"/>